<dbReference type="KEGG" id="sutt:SUTMEG_13970"/>
<evidence type="ECO:0000256" key="5">
    <source>
        <dbReference type="ARBA" id="ARBA00022505"/>
    </source>
</evidence>
<dbReference type="EMBL" id="AP018786">
    <property type="protein sequence ID" value="BBF23506.1"/>
    <property type="molecule type" value="Genomic_DNA"/>
</dbReference>
<dbReference type="PROSITE" id="PS00932">
    <property type="entry name" value="MOLYBDOPTERIN_PROK_3"/>
    <property type="match status" value="1"/>
</dbReference>
<dbReference type="Pfam" id="PF00384">
    <property type="entry name" value="Molybdopterin"/>
    <property type="match status" value="1"/>
</dbReference>
<dbReference type="InterPro" id="IPR006311">
    <property type="entry name" value="TAT_signal"/>
</dbReference>
<evidence type="ECO:0000256" key="8">
    <source>
        <dbReference type="ARBA" id="ARBA00023002"/>
    </source>
</evidence>
<dbReference type="GO" id="GO:0009389">
    <property type="term" value="F:dimethyl sulfoxide reductase activity"/>
    <property type="evidence" value="ECO:0007669"/>
    <property type="project" value="InterPro"/>
</dbReference>
<dbReference type="OrthoDB" id="9815647at2"/>
<dbReference type="Gene3D" id="3.40.50.740">
    <property type="match status" value="1"/>
</dbReference>
<evidence type="ECO:0000256" key="2">
    <source>
        <dbReference type="ARBA" id="ARBA00001966"/>
    </source>
</evidence>
<evidence type="ECO:0000313" key="13">
    <source>
        <dbReference type="Proteomes" id="UP000271003"/>
    </source>
</evidence>
<evidence type="ECO:0000256" key="3">
    <source>
        <dbReference type="ARBA" id="ARBA00010312"/>
    </source>
</evidence>
<dbReference type="InterPro" id="IPR050612">
    <property type="entry name" value="Prok_Mopterin_Oxidored"/>
</dbReference>
<dbReference type="SMART" id="SM00926">
    <property type="entry name" value="Molybdop_Fe4S4"/>
    <property type="match status" value="1"/>
</dbReference>
<dbReference type="PROSITE" id="PS00551">
    <property type="entry name" value="MOLYBDOPTERIN_PROK_1"/>
    <property type="match status" value="1"/>
</dbReference>
<dbReference type="InterPro" id="IPR027467">
    <property type="entry name" value="MopterinOxRdtase_cofactor_BS"/>
</dbReference>
<evidence type="ECO:0000259" key="11">
    <source>
        <dbReference type="PROSITE" id="PS51669"/>
    </source>
</evidence>
<dbReference type="GO" id="GO:0009055">
    <property type="term" value="F:electron transfer activity"/>
    <property type="evidence" value="ECO:0007669"/>
    <property type="project" value="TreeGrafter"/>
</dbReference>
<dbReference type="PROSITE" id="PS51669">
    <property type="entry name" value="4FE4S_MOW_BIS_MGD"/>
    <property type="match status" value="1"/>
</dbReference>
<dbReference type="InterPro" id="IPR006655">
    <property type="entry name" value="Mopterin_OxRdtase_prok_CS"/>
</dbReference>
<keyword evidence="8" id="KW-0560">Oxidoreductase</keyword>
<reference evidence="12 13" key="1">
    <citation type="journal article" date="2018" name="Int. J. Syst. Evol. Microbiol.">
        <title>Mesosutterella multiformis gen. nov., sp. nov., a member of the family Sutterellaceae and Sutterella megalosphaeroides sp. nov., isolated from human faeces.</title>
        <authorList>
            <person name="Sakamoto M."/>
            <person name="Ikeyama N."/>
            <person name="Kunihiro T."/>
            <person name="Iino T."/>
            <person name="Yuki M."/>
            <person name="Ohkuma M."/>
        </authorList>
    </citation>
    <scope>NUCLEOTIDE SEQUENCE [LARGE SCALE GENOMIC DNA]</scope>
    <source>
        <strain evidence="12 13">6FBBBH3</strain>
    </source>
</reference>
<feature type="domain" description="4Fe-4S Mo/W bis-MGD-type" evidence="11">
    <location>
        <begin position="41"/>
        <end position="103"/>
    </location>
</feature>
<dbReference type="PANTHER" id="PTHR43742">
    <property type="entry name" value="TRIMETHYLAMINE-N-OXIDE REDUCTASE"/>
    <property type="match status" value="1"/>
</dbReference>
<keyword evidence="13" id="KW-1185">Reference proteome</keyword>
<evidence type="ECO:0000256" key="9">
    <source>
        <dbReference type="ARBA" id="ARBA00023004"/>
    </source>
</evidence>
<dbReference type="InterPro" id="IPR006657">
    <property type="entry name" value="MoPterin_dinucl-bd_dom"/>
</dbReference>
<evidence type="ECO:0000256" key="4">
    <source>
        <dbReference type="ARBA" id="ARBA00022485"/>
    </source>
</evidence>
<accession>A0A2Z6IFL0</accession>
<keyword evidence="9" id="KW-0408">Iron</keyword>
<dbReference type="Gene3D" id="2.40.40.20">
    <property type="match status" value="1"/>
</dbReference>
<keyword evidence="6" id="KW-0479">Metal-binding</keyword>
<dbReference type="GO" id="GO:0030288">
    <property type="term" value="C:outer membrane-bounded periplasmic space"/>
    <property type="evidence" value="ECO:0007669"/>
    <property type="project" value="TreeGrafter"/>
</dbReference>
<dbReference type="InterPro" id="IPR009010">
    <property type="entry name" value="Asp_de-COase-like_dom_sf"/>
</dbReference>
<proteinExistence type="inferred from homology"/>
<dbReference type="Proteomes" id="UP000271003">
    <property type="component" value="Chromosome"/>
</dbReference>
<dbReference type="PROSITE" id="PS51318">
    <property type="entry name" value="TAT"/>
    <property type="match status" value="1"/>
</dbReference>
<dbReference type="FunFam" id="3.40.228.10:FF:000004">
    <property type="entry name" value="Dimethyl sulfoxide reductase subunit A"/>
    <property type="match status" value="1"/>
</dbReference>
<dbReference type="Pfam" id="PF04879">
    <property type="entry name" value="Molybdop_Fe4S4"/>
    <property type="match status" value="1"/>
</dbReference>
<keyword evidence="5" id="KW-0500">Molybdenum</keyword>
<dbReference type="SUPFAM" id="SSF50692">
    <property type="entry name" value="ADC-like"/>
    <property type="match status" value="1"/>
</dbReference>
<dbReference type="InterPro" id="IPR011888">
    <property type="entry name" value="Anaer_DMSO_reductase"/>
</dbReference>
<dbReference type="Pfam" id="PF01568">
    <property type="entry name" value="Molydop_binding"/>
    <property type="match status" value="1"/>
</dbReference>
<evidence type="ECO:0000313" key="12">
    <source>
        <dbReference type="EMBL" id="BBF23506.1"/>
    </source>
</evidence>
<comment type="cofactor">
    <cofactor evidence="1">
        <name>Mo-bis(molybdopterin guanine dinucleotide)</name>
        <dbReference type="ChEBI" id="CHEBI:60539"/>
    </cofactor>
</comment>
<evidence type="ECO:0000256" key="6">
    <source>
        <dbReference type="ARBA" id="ARBA00022723"/>
    </source>
</evidence>
<dbReference type="GO" id="GO:0030151">
    <property type="term" value="F:molybdenum ion binding"/>
    <property type="evidence" value="ECO:0007669"/>
    <property type="project" value="InterPro"/>
</dbReference>
<evidence type="ECO:0000256" key="10">
    <source>
        <dbReference type="ARBA" id="ARBA00023014"/>
    </source>
</evidence>
<dbReference type="AlphaFoldDB" id="A0A2Z6IFL0"/>
<protein>
    <submittedName>
        <fullName evidence="12">Dimethylsulfoxide reductase subunit A</fullName>
    </submittedName>
</protein>
<dbReference type="InterPro" id="IPR006656">
    <property type="entry name" value="Mopterin_OxRdtase"/>
</dbReference>
<dbReference type="PANTHER" id="PTHR43742:SF3">
    <property type="entry name" value="DIMETHYL SULFOXIDE REDUCTASE DMSA"/>
    <property type="match status" value="1"/>
</dbReference>
<dbReference type="RefSeq" id="WP_120177108.1">
    <property type="nucleotide sequence ID" value="NZ_AP018786.1"/>
</dbReference>
<organism evidence="12 13">
    <name type="scientific">Sutterella megalosphaeroides</name>
    <dbReference type="NCBI Taxonomy" id="2494234"/>
    <lineage>
        <taxon>Bacteria</taxon>
        <taxon>Pseudomonadati</taxon>
        <taxon>Pseudomonadota</taxon>
        <taxon>Betaproteobacteria</taxon>
        <taxon>Burkholderiales</taxon>
        <taxon>Sutterellaceae</taxon>
        <taxon>Sutterella</taxon>
    </lineage>
</organism>
<keyword evidence="10" id="KW-0411">Iron-sulfur</keyword>
<dbReference type="GO" id="GO:0009061">
    <property type="term" value="P:anaerobic respiration"/>
    <property type="evidence" value="ECO:0007669"/>
    <property type="project" value="TreeGrafter"/>
</dbReference>
<dbReference type="GO" id="GO:0051539">
    <property type="term" value="F:4 iron, 4 sulfur cluster binding"/>
    <property type="evidence" value="ECO:0007669"/>
    <property type="project" value="UniProtKB-KW"/>
</dbReference>
<keyword evidence="4" id="KW-0004">4Fe-4S</keyword>
<dbReference type="Gene3D" id="3.40.50.12440">
    <property type="match status" value="2"/>
</dbReference>
<dbReference type="GO" id="GO:0043546">
    <property type="term" value="F:molybdopterin cofactor binding"/>
    <property type="evidence" value="ECO:0007669"/>
    <property type="project" value="InterPro"/>
</dbReference>
<evidence type="ECO:0000256" key="7">
    <source>
        <dbReference type="ARBA" id="ARBA00022729"/>
    </source>
</evidence>
<gene>
    <name evidence="12" type="ORF">SUTMEG_13970</name>
</gene>
<keyword evidence="7" id="KW-0732">Signal</keyword>
<comment type="cofactor">
    <cofactor evidence="2">
        <name>[4Fe-4S] cluster</name>
        <dbReference type="ChEBI" id="CHEBI:49883"/>
    </cofactor>
</comment>
<evidence type="ECO:0000256" key="1">
    <source>
        <dbReference type="ARBA" id="ARBA00001942"/>
    </source>
</evidence>
<name>A0A2Z6IFL0_9BURK</name>
<sequence length="813" mass="89194">MGTSSLSRRSFLQVAGLATAFASFPLTPLAKAVGEAVTDLETWTWSACTVNCGSRCALRLASRNGRVIRIETDNTGDVACGAFPQVRACLRGRSMRQRLYASDRLKYPLKRVGERGDGKFERISWDQALDEIAEKLKATIARYGNEAVFINHGSGNNGVAVNSRRCTQRFFNLIGGNLNFFSDYSAGQFQHAWPYLFGDFAATGYTSAALSQDTNVGSYMEQIANAKLYVGFGNNPAVTRASGGGQSFGFGCAVRKGRPRMIMIDPIYTDSMLGNEDEWVPIRPGTDAALVEGMAYVMITENLVDQEFLDRYCIGYDEKTLPKSAPANSDYKSYILGKGPDGLPKTPQWAARETGVPSETIVRLAREIATTKPLFVAQGWGPQRHANGDSLTLAIAMLPILTGQIGLPGTNNGAREADQAGFAASIPVPPNPVKASICLNVWHRAVTDAASMTVENGLAKNTTGLRSNIKFMWETQGNNVINQHTGSNEMAKLLRTPGLIDCFVVVDNMMTPTARFADYVLPDVLGPEVDDFSADSYSVGGQCYLIAMQKAVEPQWEQKPNYEIMREMARRFGVEDKYTEGKTYRDWMIEAYEATREKAPELPPFEEFWKRGIVRYSVPADTGITMESFRRDPQKSPLKTPSGKIEIYSERLAERAEKEPLPEGIGQKITALPSYVVSREMLGKGDPLEAKYPLEAYGYHGKGHTHSSYANLPWLKEIAPDELMINPIDAEPRGIKTGDDVIVKNDRGAIRLPAKVTPRIIPGLVAFPQGGWYTPDKDGIDRGACANTITSQEPTPVGKCSGMHTNLVEVTKA</sequence>
<dbReference type="SUPFAM" id="SSF53706">
    <property type="entry name" value="Formate dehydrogenase/DMSO reductase, domains 1-3"/>
    <property type="match status" value="1"/>
</dbReference>
<dbReference type="Gene3D" id="3.40.228.10">
    <property type="entry name" value="Dimethylsulfoxide Reductase, domain 2"/>
    <property type="match status" value="1"/>
</dbReference>
<comment type="similarity">
    <text evidence="3">Belongs to the prokaryotic molybdopterin-containing oxidoreductase family.</text>
</comment>
<dbReference type="NCBIfam" id="TIGR02166">
    <property type="entry name" value="dmsA_ynfE"/>
    <property type="match status" value="1"/>
</dbReference>
<dbReference type="InterPro" id="IPR006963">
    <property type="entry name" value="Mopterin_OxRdtase_4Fe-4S_dom"/>
</dbReference>